<name>A0A8S2WCW4_9BILA</name>
<dbReference type="EMBL" id="CAJOBJ010098333">
    <property type="protein sequence ID" value="CAF4575077.1"/>
    <property type="molecule type" value="Genomic_DNA"/>
</dbReference>
<organism evidence="2 5">
    <name type="scientific">Rotaria magnacalcarata</name>
    <dbReference type="NCBI Taxonomy" id="392030"/>
    <lineage>
        <taxon>Eukaryota</taxon>
        <taxon>Metazoa</taxon>
        <taxon>Spiralia</taxon>
        <taxon>Gnathifera</taxon>
        <taxon>Rotifera</taxon>
        <taxon>Eurotatoria</taxon>
        <taxon>Bdelloidea</taxon>
        <taxon>Philodinida</taxon>
        <taxon>Philodinidae</taxon>
        <taxon>Rotaria</taxon>
    </lineage>
</organism>
<dbReference type="EMBL" id="CAJOBI010165406">
    <property type="protein sequence ID" value="CAF4867453.1"/>
    <property type="molecule type" value="Genomic_DNA"/>
</dbReference>
<protein>
    <submittedName>
        <fullName evidence="2">Uncharacterized protein</fullName>
    </submittedName>
</protein>
<evidence type="ECO:0000256" key="1">
    <source>
        <dbReference type="SAM" id="MobiDB-lite"/>
    </source>
</evidence>
<gene>
    <name evidence="2" type="ORF">BYL167_LOCUS33096</name>
    <name evidence="3" type="ORF">GIL414_LOCUS37846</name>
    <name evidence="4" type="ORF">SMN809_LOCUS50169</name>
</gene>
<dbReference type="Proteomes" id="UP000681720">
    <property type="component" value="Unassembled WGS sequence"/>
</dbReference>
<comment type="caution">
    <text evidence="2">The sequence shown here is derived from an EMBL/GenBank/DDBJ whole genome shotgun (WGS) entry which is preliminary data.</text>
</comment>
<dbReference type="Proteomes" id="UP000681967">
    <property type="component" value="Unassembled WGS sequence"/>
</dbReference>
<feature type="non-terminal residue" evidence="2">
    <location>
        <position position="52"/>
    </location>
</feature>
<evidence type="ECO:0000313" key="2">
    <source>
        <dbReference type="EMBL" id="CAF4435867.1"/>
    </source>
</evidence>
<feature type="region of interest" description="Disordered" evidence="1">
    <location>
        <begin position="1"/>
        <end position="32"/>
    </location>
</feature>
<evidence type="ECO:0000313" key="4">
    <source>
        <dbReference type="EMBL" id="CAF4867453.1"/>
    </source>
</evidence>
<dbReference type="EMBL" id="CAJOBH010063311">
    <property type="protein sequence ID" value="CAF4435867.1"/>
    <property type="molecule type" value="Genomic_DNA"/>
</dbReference>
<feature type="compositionally biased region" description="Polar residues" evidence="1">
    <location>
        <begin position="1"/>
        <end position="15"/>
    </location>
</feature>
<evidence type="ECO:0000313" key="3">
    <source>
        <dbReference type="EMBL" id="CAF4575077.1"/>
    </source>
</evidence>
<evidence type="ECO:0000313" key="5">
    <source>
        <dbReference type="Proteomes" id="UP000681967"/>
    </source>
</evidence>
<sequence length="52" mass="6141">MLNLINQYSSTNKPMMSSPLMHDMNEFPSLPNIDQRQQNHLHNDIFDELINL</sequence>
<dbReference type="AlphaFoldDB" id="A0A8S2WCW4"/>
<reference evidence="2" key="1">
    <citation type="submission" date="2021-02" db="EMBL/GenBank/DDBJ databases">
        <authorList>
            <person name="Nowell W R."/>
        </authorList>
    </citation>
    <scope>NUCLEOTIDE SEQUENCE</scope>
</reference>
<dbReference type="Proteomes" id="UP000676336">
    <property type="component" value="Unassembled WGS sequence"/>
</dbReference>
<proteinExistence type="predicted"/>
<accession>A0A8S2WCW4</accession>